<organism evidence="2">
    <name type="scientific">hydrothermal vent metagenome</name>
    <dbReference type="NCBI Taxonomy" id="652676"/>
    <lineage>
        <taxon>unclassified sequences</taxon>
        <taxon>metagenomes</taxon>
        <taxon>ecological metagenomes</taxon>
    </lineage>
</organism>
<proteinExistence type="predicted"/>
<name>A0A1W1BLA8_9ZZZZ</name>
<dbReference type="EMBL" id="FPHF01000027">
    <property type="protein sequence ID" value="SFV54298.1"/>
    <property type="molecule type" value="Genomic_DNA"/>
</dbReference>
<dbReference type="GO" id="GO:0003755">
    <property type="term" value="F:peptidyl-prolyl cis-trans isomerase activity"/>
    <property type="evidence" value="ECO:0007669"/>
    <property type="project" value="InterPro"/>
</dbReference>
<evidence type="ECO:0000313" key="2">
    <source>
        <dbReference type="EMBL" id="SFV54298.1"/>
    </source>
</evidence>
<sequence length="267" mass="30962">MAAFLKEPLFHFLIIGSLLFFFLHDTDVLPNELIITDTKIQQLSSQFNKTYHREASKKELAALVDDYLKDLIAFKKGQEMHLIEDDSIIQRRVRQKVEFILESSIATLSPSDEELHAFMKKHQNDFMNEARYSFTQVYIDENKHRNIDTYIQELLSKLDTADISTLGDNLMLETTLTDVSSSEIKRVFGQKFLLVLEKIEVGKWLEVPSGYGLHLVKIQTKTARSLGDLEQNRYSLAQAYILESQKNALKEFYRLEKKNLNVHIGDN</sequence>
<protein>
    <recommendedName>
        <fullName evidence="1">PpiC domain-containing protein</fullName>
    </recommendedName>
</protein>
<accession>A0A1W1BLA8</accession>
<feature type="domain" description="PpiC" evidence="1">
    <location>
        <begin position="110"/>
        <end position="223"/>
    </location>
</feature>
<gene>
    <name evidence="2" type="ORF">MNB_SM-4-342</name>
</gene>
<dbReference type="AlphaFoldDB" id="A0A1W1BLA8"/>
<evidence type="ECO:0000259" key="1">
    <source>
        <dbReference type="Pfam" id="PF13145"/>
    </source>
</evidence>
<dbReference type="Pfam" id="PF13145">
    <property type="entry name" value="Rotamase_2"/>
    <property type="match status" value="1"/>
</dbReference>
<reference evidence="2" key="1">
    <citation type="submission" date="2016-10" db="EMBL/GenBank/DDBJ databases">
        <authorList>
            <person name="de Groot N.N."/>
        </authorList>
    </citation>
    <scope>NUCLEOTIDE SEQUENCE</scope>
</reference>
<dbReference type="InterPro" id="IPR000297">
    <property type="entry name" value="PPIase_PpiC"/>
</dbReference>